<keyword evidence="3" id="KW-1185">Reference proteome</keyword>
<protein>
    <submittedName>
        <fullName evidence="2">Uncharacterized protein</fullName>
    </submittedName>
</protein>
<organism evidence="2 3">
    <name type="scientific">Hydnum rufescens UP504</name>
    <dbReference type="NCBI Taxonomy" id="1448309"/>
    <lineage>
        <taxon>Eukaryota</taxon>
        <taxon>Fungi</taxon>
        <taxon>Dikarya</taxon>
        <taxon>Basidiomycota</taxon>
        <taxon>Agaricomycotina</taxon>
        <taxon>Agaricomycetes</taxon>
        <taxon>Cantharellales</taxon>
        <taxon>Hydnaceae</taxon>
        <taxon>Hydnum</taxon>
    </lineage>
</organism>
<evidence type="ECO:0000256" key="1">
    <source>
        <dbReference type="SAM" id="MobiDB-lite"/>
    </source>
</evidence>
<gene>
    <name evidence="2" type="ORF">BS47DRAFT_1365634</name>
</gene>
<sequence length="274" mass="31519">MTTPRCKMNMQPQYKQVPHTHFSGFKSRLPKQQPTPTATHNGEVQSHTPSTTHLPKQWPLTTRTFPGSGTTPLDSSRESMTVPLGQSLLLYAFHHDLLSFTTFSPGPGQSQCLALFAAPPPEASAKGGNKEAELLKNLLEVKTPTTFEALATHLRKLYRQTDRRQRYTQEQLADFCQQKRMIINEADLDDYYCEFITQVQCLDEKKVLAEQDRDDLFWQGIPQHLQKIILPLFCYVPGFDDTKPLDCTIAYDTMKTILKEDRYYNFRCLNKERL</sequence>
<dbReference type="AlphaFoldDB" id="A0A9P6DND2"/>
<reference evidence="2" key="1">
    <citation type="journal article" date="2020" name="Nat. Commun.">
        <title>Large-scale genome sequencing of mycorrhizal fungi provides insights into the early evolution of symbiotic traits.</title>
        <authorList>
            <person name="Miyauchi S."/>
            <person name="Kiss E."/>
            <person name="Kuo A."/>
            <person name="Drula E."/>
            <person name="Kohler A."/>
            <person name="Sanchez-Garcia M."/>
            <person name="Morin E."/>
            <person name="Andreopoulos B."/>
            <person name="Barry K.W."/>
            <person name="Bonito G."/>
            <person name="Buee M."/>
            <person name="Carver A."/>
            <person name="Chen C."/>
            <person name="Cichocki N."/>
            <person name="Clum A."/>
            <person name="Culley D."/>
            <person name="Crous P.W."/>
            <person name="Fauchery L."/>
            <person name="Girlanda M."/>
            <person name="Hayes R.D."/>
            <person name="Keri Z."/>
            <person name="LaButti K."/>
            <person name="Lipzen A."/>
            <person name="Lombard V."/>
            <person name="Magnuson J."/>
            <person name="Maillard F."/>
            <person name="Murat C."/>
            <person name="Nolan M."/>
            <person name="Ohm R.A."/>
            <person name="Pangilinan J."/>
            <person name="Pereira M.F."/>
            <person name="Perotto S."/>
            <person name="Peter M."/>
            <person name="Pfister S."/>
            <person name="Riley R."/>
            <person name="Sitrit Y."/>
            <person name="Stielow J.B."/>
            <person name="Szollosi G."/>
            <person name="Zifcakova L."/>
            <person name="Stursova M."/>
            <person name="Spatafora J.W."/>
            <person name="Tedersoo L."/>
            <person name="Vaario L.M."/>
            <person name="Yamada A."/>
            <person name="Yan M."/>
            <person name="Wang P."/>
            <person name="Xu J."/>
            <person name="Bruns T."/>
            <person name="Baldrian P."/>
            <person name="Vilgalys R."/>
            <person name="Dunand C."/>
            <person name="Henrissat B."/>
            <person name="Grigoriev I.V."/>
            <person name="Hibbett D."/>
            <person name="Nagy L.G."/>
            <person name="Martin F.M."/>
        </authorList>
    </citation>
    <scope>NUCLEOTIDE SEQUENCE</scope>
    <source>
        <strain evidence="2">UP504</strain>
    </source>
</reference>
<evidence type="ECO:0000313" key="3">
    <source>
        <dbReference type="Proteomes" id="UP000886523"/>
    </source>
</evidence>
<comment type="caution">
    <text evidence="2">The sequence shown here is derived from an EMBL/GenBank/DDBJ whole genome shotgun (WGS) entry which is preliminary data.</text>
</comment>
<dbReference type="OrthoDB" id="2758461at2759"/>
<feature type="region of interest" description="Disordered" evidence="1">
    <location>
        <begin position="24"/>
        <end position="60"/>
    </location>
</feature>
<name>A0A9P6DND2_9AGAM</name>
<dbReference type="Proteomes" id="UP000886523">
    <property type="component" value="Unassembled WGS sequence"/>
</dbReference>
<evidence type="ECO:0000313" key="2">
    <source>
        <dbReference type="EMBL" id="KAF9508866.1"/>
    </source>
</evidence>
<accession>A0A9P6DND2</accession>
<feature type="compositionally biased region" description="Polar residues" evidence="1">
    <location>
        <begin position="30"/>
        <end position="60"/>
    </location>
</feature>
<dbReference type="EMBL" id="MU129048">
    <property type="protein sequence ID" value="KAF9508866.1"/>
    <property type="molecule type" value="Genomic_DNA"/>
</dbReference>
<proteinExistence type="predicted"/>